<proteinExistence type="predicted"/>
<evidence type="ECO:0000256" key="1">
    <source>
        <dbReference type="ARBA" id="ARBA00022898"/>
    </source>
</evidence>
<organism evidence="3 4">
    <name type="scientific">Artemisia annua</name>
    <name type="common">Sweet wormwood</name>
    <dbReference type="NCBI Taxonomy" id="35608"/>
    <lineage>
        <taxon>Eukaryota</taxon>
        <taxon>Viridiplantae</taxon>
        <taxon>Streptophyta</taxon>
        <taxon>Embryophyta</taxon>
        <taxon>Tracheophyta</taxon>
        <taxon>Spermatophyta</taxon>
        <taxon>Magnoliopsida</taxon>
        <taxon>eudicotyledons</taxon>
        <taxon>Gunneridae</taxon>
        <taxon>Pentapetalae</taxon>
        <taxon>asterids</taxon>
        <taxon>campanulids</taxon>
        <taxon>Asterales</taxon>
        <taxon>Asteraceae</taxon>
        <taxon>Asteroideae</taxon>
        <taxon>Anthemideae</taxon>
        <taxon>Artemisiinae</taxon>
        <taxon>Artemisia</taxon>
    </lineage>
</organism>
<reference evidence="3 4" key="1">
    <citation type="journal article" date="2018" name="Mol. Plant">
        <title>The genome of Artemisia annua provides insight into the evolution of Asteraceae family and artemisinin biosynthesis.</title>
        <authorList>
            <person name="Shen Q."/>
            <person name="Zhang L."/>
            <person name="Liao Z."/>
            <person name="Wang S."/>
            <person name="Yan T."/>
            <person name="Shi P."/>
            <person name="Liu M."/>
            <person name="Fu X."/>
            <person name="Pan Q."/>
            <person name="Wang Y."/>
            <person name="Lv Z."/>
            <person name="Lu X."/>
            <person name="Zhang F."/>
            <person name="Jiang W."/>
            <person name="Ma Y."/>
            <person name="Chen M."/>
            <person name="Hao X."/>
            <person name="Li L."/>
            <person name="Tang Y."/>
            <person name="Lv G."/>
            <person name="Zhou Y."/>
            <person name="Sun X."/>
            <person name="Brodelius P.E."/>
            <person name="Rose J.K.C."/>
            <person name="Tang K."/>
        </authorList>
    </citation>
    <scope>NUCLEOTIDE SEQUENCE [LARGE SCALE GENOMIC DNA]</scope>
    <source>
        <strain evidence="4">cv. Huhao1</strain>
        <tissue evidence="3">Leaf</tissue>
    </source>
</reference>
<gene>
    <name evidence="3" type="ORF">CTI12_AA379340</name>
</gene>
<dbReference type="EMBL" id="PKPP01005271">
    <property type="protein sequence ID" value="PWA60767.1"/>
    <property type="molecule type" value="Genomic_DNA"/>
</dbReference>
<evidence type="ECO:0000259" key="2">
    <source>
        <dbReference type="Pfam" id="PF00266"/>
    </source>
</evidence>
<dbReference type="PANTHER" id="PTHR43586">
    <property type="entry name" value="CYSTEINE DESULFURASE"/>
    <property type="match status" value="1"/>
</dbReference>
<dbReference type="OrthoDB" id="420046at2759"/>
<dbReference type="InterPro" id="IPR015422">
    <property type="entry name" value="PyrdxlP-dep_Trfase_small"/>
</dbReference>
<evidence type="ECO:0000313" key="3">
    <source>
        <dbReference type="EMBL" id="PWA60767.1"/>
    </source>
</evidence>
<dbReference type="GO" id="GO:0016740">
    <property type="term" value="F:transferase activity"/>
    <property type="evidence" value="ECO:0007669"/>
    <property type="project" value="UniProtKB-KW"/>
</dbReference>
<dbReference type="InterPro" id="IPR015421">
    <property type="entry name" value="PyrdxlP-dep_Trfase_major"/>
</dbReference>
<dbReference type="PANTHER" id="PTHR43586:SF8">
    <property type="entry name" value="CYSTEINE DESULFURASE 1, CHLOROPLASTIC"/>
    <property type="match status" value="1"/>
</dbReference>
<protein>
    <submittedName>
        <fullName evidence="3">Pyridoxal phosphate-dependent transferase</fullName>
    </submittedName>
</protein>
<keyword evidence="4" id="KW-1185">Reference proteome</keyword>
<name>A0A2U1MHN4_ARTAN</name>
<dbReference type="InterPro" id="IPR015424">
    <property type="entry name" value="PyrdxlP-dep_Trfase"/>
</dbReference>
<dbReference type="AlphaFoldDB" id="A0A2U1MHN4"/>
<sequence>MEHGTLLHDLILQKNIPEIDSADTKLSWLRSQIIGQVAEVHTPFGKRKLTYADHTASGRCLYYIEDYIIKTILPFYGNTHTSDSYVGDQTMKNFQEAAKYVKKCLGGTEDDALIFCGSGTTASLKRLQEVMGIAIPSVLKEKVVNSCLGNAERWVVFVGPYEHHSNLLSWRQSLAEVIEIGLDEEGLMDTDDLKLQLQFYQNTGRPMLGSFSACSNVTGICSDTRSLSRLLHQFGAFVCFDFAASGPYVDIDMRSAAVDGYDAITLSPHKFLGGPGSPGILLMNKALYQLKYFPPSTCGGGTVDYVNFFDEKDTLYVSDIEEREHTGTPQVIQRVKAALAFQVKEYVGCKIISEKEHEYIEMALERLLKNQSIWVLGNTKVERQAILSFLVYTITSLPNVEHVNGKADNVMHMSSETGNKRDKPLNGNFVAKLLNDLFGIQARGGCACAGPYGHHLIGIDKPQSKEIRSSIEMGYIGVKPGWTRVSFPYYMSNQEFEFILSAIEFIAIYGQRFLPFYHFNWNNGSWKFNTDIFKETLLKENNCKFCISFANNTSKEVLQDKNRNLETPDIIECKTRDDTHLSEYTYYMEVAKHIGDILPKFPSGCSVPNNINPDNIWFRV</sequence>
<dbReference type="InterPro" id="IPR000192">
    <property type="entry name" value="Aminotrans_V_dom"/>
</dbReference>
<accession>A0A2U1MHN4</accession>
<dbReference type="Proteomes" id="UP000245207">
    <property type="component" value="Unassembled WGS sequence"/>
</dbReference>
<dbReference type="STRING" id="35608.A0A2U1MHN4"/>
<dbReference type="Gene3D" id="3.40.640.10">
    <property type="entry name" value="Type I PLP-dependent aspartate aminotransferase-like (Major domain)"/>
    <property type="match status" value="1"/>
</dbReference>
<dbReference type="Gene3D" id="3.90.1150.10">
    <property type="entry name" value="Aspartate Aminotransferase, domain 1"/>
    <property type="match status" value="1"/>
</dbReference>
<keyword evidence="1" id="KW-0663">Pyridoxal phosphate</keyword>
<comment type="caution">
    <text evidence="3">The sequence shown here is derived from an EMBL/GenBank/DDBJ whole genome shotgun (WGS) entry which is preliminary data.</text>
</comment>
<feature type="domain" description="Aminotransferase class V" evidence="2">
    <location>
        <begin position="65"/>
        <end position="428"/>
    </location>
</feature>
<dbReference type="SUPFAM" id="SSF53383">
    <property type="entry name" value="PLP-dependent transferases"/>
    <property type="match status" value="1"/>
</dbReference>
<evidence type="ECO:0000313" key="4">
    <source>
        <dbReference type="Proteomes" id="UP000245207"/>
    </source>
</evidence>
<keyword evidence="3" id="KW-0808">Transferase</keyword>
<dbReference type="Pfam" id="PF00266">
    <property type="entry name" value="Aminotran_5"/>
    <property type="match status" value="1"/>
</dbReference>